<dbReference type="EMBL" id="CP059267">
    <property type="protein sequence ID" value="QLQ78619.1"/>
    <property type="molecule type" value="Genomic_DNA"/>
</dbReference>
<evidence type="ECO:0008006" key="3">
    <source>
        <dbReference type="Google" id="ProtNLM"/>
    </source>
</evidence>
<dbReference type="Proteomes" id="UP000510647">
    <property type="component" value="Chromosome 1"/>
</dbReference>
<dbReference type="AlphaFoldDB" id="A0A7H9HMX7"/>
<proteinExistence type="predicted"/>
<protein>
    <recommendedName>
        <fullName evidence="3">Cleavage/polyadenylation specificity factor A subunit N-terminal domain-containing protein</fullName>
    </recommendedName>
</protein>
<organism evidence="1 2">
    <name type="scientific">Torulaspora globosa</name>
    <dbReference type="NCBI Taxonomy" id="48254"/>
    <lineage>
        <taxon>Eukaryota</taxon>
        <taxon>Fungi</taxon>
        <taxon>Dikarya</taxon>
        <taxon>Ascomycota</taxon>
        <taxon>Saccharomycotina</taxon>
        <taxon>Saccharomycetes</taxon>
        <taxon>Saccharomycetales</taxon>
        <taxon>Saccharomycetaceae</taxon>
        <taxon>Torulaspora</taxon>
    </lineage>
</organism>
<accession>A0A7H9HMX7</accession>
<reference evidence="1 2" key="1">
    <citation type="submission" date="2020-06" db="EMBL/GenBank/DDBJ databases">
        <title>The yeast mating-type switching endonuclease HO is a domesticated member of an unorthodox homing genetic element family.</title>
        <authorList>
            <person name="Coughlan A.Y."/>
            <person name="Lombardi L."/>
            <person name="Braun-Galleani S."/>
            <person name="Martos A.R."/>
            <person name="Galeote V."/>
            <person name="Bigey F."/>
            <person name="Dequin S."/>
            <person name="Byrne K.P."/>
            <person name="Wolfe K.H."/>
        </authorList>
    </citation>
    <scope>NUCLEOTIDE SEQUENCE [LARGE SCALE GENOMIC DNA]</scope>
    <source>
        <strain evidence="1 2">CBS2947</strain>
    </source>
</reference>
<keyword evidence="2" id="KW-1185">Reference proteome</keyword>
<sequence length="1262" mass="143136">MPFEDVKSPLTCPDAIWFCFGELSVIQDIDEPLPYYGIDSDVDVLKRVEEDPELILRAVLPKLYFKRCNTIDGRKPRKCLSLVVPGYPSRQRKNPVFVTTRNAAFASDVKPYGRSTAMEEIFDITKDPETLEDSEIEELLQQSSLEGPESSKSEKSTATTLERIYLLVTENSICRVGDVIPLFIHRGIDECQIFKPEGSDPIIVVTLTTGYLYGISIDETLEYTALNYCLDLGSDGPWCVRRHQKAQQFMIFNGRESVCKFFEIGDQGQVQAVNNLVLDDCKILECIFFPNDNDCHFFLFIATMQSNRLMYYCIEWDTNEPKVKKVHYLTYWTDHTFEACAPLSDNKVLVFYNGVLEVISANQLMSGETNFNKSEAGDLRRICDHFYAPKLLELLKRESGEEFSKFEHCLVVGTITGHINACLVDGNDQITIYSMTRFKGLSGLCSMDETADLDSEYPLIIISYGRTIELFIDIKEVRPTTPANLISSFSALTFKHTMDSSSEGISKIMVVPPRKRLGRHASEIWLTSATSITNFQISRPLRKVYLICKLRHIPFFNSPRCYPLNDLQPEFRNRLSRDLGTLGQQAYIIFGTNRTPVGTSSSSICFTLDLSTPEPQLTEVDDLMIKTDDECFEIFLTSRFLIQVSRTSIYAQSLKFGIDDKPSLYSPGWRIDGVAHFEQAVIIWNNKEHLMQYIEDINSIIDTKQFPTINLSDEGMIGIEEGQLECQLVRGNDGKAIVYLAGNDKLMKLTPNITGPTKAITLCCGQIKAMTCLKDWLCFIRNGSEIMAVRHSDLSMQCVDLDFQFSDIRLRKMNDNSCAVFSTQEVAIFTLADTDNFSYSFYELNLPYETSVNASIVDVQVDQVNDKVFLQRFDGLHVLEMSYYSWNRSKYILRSTRDMNKKFIFVEKINRMLVINFDSGKWDCIKLSNGKTLSLNPSVLFEETASLIDVVEIPTEDKPVRLVLNFGKLIKLVYLLPQRGKIIVKQGDQVSFDYPILPFAAVRPDGGLYILRAEHKSAGQLDEATILAVEVSDAGLKVTQELTLYTEDVRQIKEFKIYGRDIIVNHTAYNKIFLLKDIRKSMLQKEIKIVALKIDPGLSLSSLHPLNDDCFVAVVQSPETSVTLSHLLFFHRSDLELQSDLEAMTAGQQYDYFQRAAAHIPSQFQHIIDPESDEDDEMDEMDEIDAFARPQRSDPRPRYNATHLRTPYNTITLSHHVQDLAYDAADQKLVVLATDDSVAAYQLDTAAEPSAASPPTVPDNSV</sequence>
<dbReference type="OrthoDB" id="4070435at2759"/>
<evidence type="ECO:0000313" key="1">
    <source>
        <dbReference type="EMBL" id="QLQ78619.1"/>
    </source>
</evidence>
<name>A0A7H9HMX7_9SACH</name>
<evidence type="ECO:0000313" key="2">
    <source>
        <dbReference type="Proteomes" id="UP000510647"/>
    </source>
</evidence>
<gene>
    <name evidence="1" type="ORF">HG537_0A08660</name>
</gene>